<proteinExistence type="inferred from homology"/>
<dbReference type="Pfam" id="PF03711">
    <property type="entry name" value="OKR_DC_1_C"/>
    <property type="match status" value="1"/>
</dbReference>
<keyword evidence="8" id="KW-1185">Reference proteome</keyword>
<keyword evidence="3" id="KW-0210">Decarboxylase</keyword>
<dbReference type="SUPFAM" id="SSF53383">
    <property type="entry name" value="PLP-dependent transferases"/>
    <property type="match status" value="1"/>
</dbReference>
<name>A0ABY9KVU2_9BACI</name>
<dbReference type="EMBL" id="CP129113">
    <property type="protein sequence ID" value="WLV24407.1"/>
    <property type="molecule type" value="Genomic_DNA"/>
</dbReference>
<dbReference type="PROSITE" id="PS00703">
    <property type="entry name" value="OKR_DC_1"/>
    <property type="match status" value="1"/>
</dbReference>
<keyword evidence="7" id="KW-0032">Aminotransferase</keyword>
<dbReference type="PANTHER" id="PTHR43277:SF4">
    <property type="entry name" value="ARGININE DECARBOXYLASE"/>
    <property type="match status" value="1"/>
</dbReference>
<evidence type="ECO:0000313" key="8">
    <source>
        <dbReference type="Proteomes" id="UP001180087"/>
    </source>
</evidence>
<dbReference type="InterPro" id="IPR052357">
    <property type="entry name" value="Orn_Lys_Arg_decarboxylase-I"/>
</dbReference>
<comment type="cofactor">
    <cofactor evidence="1">
        <name>pyridoxal 5'-phosphate</name>
        <dbReference type="ChEBI" id="CHEBI:597326"/>
    </cofactor>
</comment>
<evidence type="ECO:0000256" key="4">
    <source>
        <dbReference type="ARBA" id="ARBA00022898"/>
    </source>
</evidence>
<keyword evidence="4" id="KW-0663">Pyridoxal phosphate</keyword>
<dbReference type="Gene3D" id="3.40.640.10">
    <property type="entry name" value="Type I PLP-dependent aspartate aminotransferase-like (Major domain)"/>
    <property type="match status" value="1"/>
</dbReference>
<keyword evidence="7" id="KW-0808">Transferase</keyword>
<evidence type="ECO:0000259" key="6">
    <source>
        <dbReference type="PROSITE" id="PS00703"/>
    </source>
</evidence>
<keyword evidence="5" id="KW-0456">Lyase</keyword>
<evidence type="ECO:0000256" key="1">
    <source>
        <dbReference type="ARBA" id="ARBA00001933"/>
    </source>
</evidence>
<dbReference type="Gene3D" id="3.90.100.10">
    <property type="entry name" value="Orn/Lys/Arg decarboxylase, C-terminal domain"/>
    <property type="match status" value="1"/>
</dbReference>
<accession>A0ABY9KVU2</accession>
<feature type="domain" description="Orn/Lys/Arg decarboxylases family 1 pyridoxal-P attachment site" evidence="6">
    <location>
        <begin position="234"/>
        <end position="248"/>
    </location>
</feature>
<dbReference type="Pfam" id="PF01276">
    <property type="entry name" value="OKR_DC_1"/>
    <property type="match status" value="1"/>
</dbReference>
<organism evidence="7 8">
    <name type="scientific">Aciduricibacillus chroicocephali</name>
    <dbReference type="NCBI Taxonomy" id="3054939"/>
    <lineage>
        <taxon>Bacteria</taxon>
        <taxon>Bacillati</taxon>
        <taxon>Bacillota</taxon>
        <taxon>Bacilli</taxon>
        <taxon>Bacillales</taxon>
        <taxon>Bacillaceae</taxon>
        <taxon>Aciduricibacillus</taxon>
    </lineage>
</organism>
<dbReference type="InterPro" id="IPR008286">
    <property type="entry name" value="Prn/Lys/Arg_de-COase_C"/>
</dbReference>
<evidence type="ECO:0000313" key="7">
    <source>
        <dbReference type="EMBL" id="WLV24407.1"/>
    </source>
</evidence>
<protein>
    <submittedName>
        <fullName evidence="7">Aminotransferase class I/II-fold pyridoxal phosphate-dependent enzyme</fullName>
    </submittedName>
</protein>
<gene>
    <name evidence="7" type="ORF">QR721_12305</name>
</gene>
<comment type="similarity">
    <text evidence="2">Belongs to the Orn/Lys/Arg decarboxylase class-I family.</text>
</comment>
<sequence>MKATKVFAAQARPNTRQERMPLFNALVRYAQQDVTPFDVPGHKMGAQMNPLKETMGEMALRMDVNSMKELDLLSHPQSVIKEAQELAAEAFGAEHAYFLVNGTTVGIQAMIMAACKPGDTLLVPRNAHKSVMDGIIMSGTIPLFIQPEVDYRFGIAHGITAENVAAALDAHPEAKALLITYPTYFGSMSELDQICAIAHEKSVIVLVDSAHGAHLRYLPGDFIDPIAAGADAVTLSMHKTGGSLTQSSLLLVQGDRVKAEQIQKMLSMLQTTSANYLLMSSLDVARRELALHGTERYETLQPILADAIASIESSSRYEVLKSSYLEEQYGQKHDWTKLVIRVNGLGMTGFEVYTALKEQYGIQMELAEGYVVMAVISGADTEQSIEKLVAALQDIERHAGDQATILSTYVTADQESELAMTPRDAFYAEHDTTFIDDAIGEVSADTLMIYPPGIPLVIPGERITDDMVKQYHYYRQAFGQVLTESKKADHITIVKGECK</sequence>
<dbReference type="InterPro" id="IPR000310">
    <property type="entry name" value="Orn/Lys/Arg_deCO2ase_major_dom"/>
</dbReference>
<dbReference type="GO" id="GO:0008483">
    <property type="term" value="F:transaminase activity"/>
    <property type="evidence" value="ECO:0007669"/>
    <property type="project" value="UniProtKB-KW"/>
</dbReference>
<evidence type="ECO:0000256" key="5">
    <source>
        <dbReference type="ARBA" id="ARBA00023239"/>
    </source>
</evidence>
<dbReference type="RefSeq" id="WP_348027397.1">
    <property type="nucleotide sequence ID" value="NZ_CP129113.1"/>
</dbReference>
<evidence type="ECO:0000256" key="3">
    <source>
        <dbReference type="ARBA" id="ARBA00022793"/>
    </source>
</evidence>
<dbReference type="InterPro" id="IPR015421">
    <property type="entry name" value="PyrdxlP-dep_Trfase_major"/>
</dbReference>
<dbReference type="InterPro" id="IPR015424">
    <property type="entry name" value="PyrdxlP-dep_Trfase"/>
</dbReference>
<reference evidence="7" key="1">
    <citation type="submission" date="2023-06" db="EMBL/GenBank/DDBJ databases">
        <title>A Treasure from Seagulls: Isolation and Description of Aciduricobacillus qingdaonensis gen. nov., sp. nov., a Rare Obligately Uric Acid-utilizing Member in the Family Bacillaceae.</title>
        <authorList>
            <person name="Liu W."/>
            <person name="Wang B."/>
        </authorList>
    </citation>
    <scope>NUCLEOTIDE SEQUENCE</scope>
    <source>
        <strain evidence="7">44XB</strain>
    </source>
</reference>
<dbReference type="Proteomes" id="UP001180087">
    <property type="component" value="Chromosome"/>
</dbReference>
<evidence type="ECO:0000256" key="2">
    <source>
        <dbReference type="ARBA" id="ARBA00010671"/>
    </source>
</evidence>
<dbReference type="PANTHER" id="PTHR43277">
    <property type="entry name" value="ARGININE DECARBOXYLASE"/>
    <property type="match status" value="1"/>
</dbReference>